<accession>A0AAE6RI63</accession>
<evidence type="ECO:0000313" key="1">
    <source>
        <dbReference type="EMBL" id="QHC55209.1"/>
    </source>
</evidence>
<dbReference type="KEGG" id="rte:GSU10_05915"/>
<gene>
    <name evidence="1" type="ORF">GSU10_05915</name>
</gene>
<evidence type="ECO:0000313" key="2">
    <source>
        <dbReference type="Proteomes" id="UP000465031"/>
    </source>
</evidence>
<dbReference type="Proteomes" id="UP000465031">
    <property type="component" value="Chromosome"/>
</dbReference>
<reference evidence="2" key="1">
    <citation type="submission" date="2019-12" db="EMBL/GenBank/DDBJ databases">
        <title>Complete and draft genome sequences of new strains and members of some known species of the genus Rathayibacter isolated from plants.</title>
        <authorList>
            <person name="Tarlachkov S.V."/>
            <person name="Starodumova I.P."/>
            <person name="Dorofeeva L.V."/>
            <person name="Prisyazhnaya N.V."/>
            <person name="Leyn S."/>
            <person name="Zlamal J."/>
            <person name="Elan M."/>
            <person name="Osterman A.L."/>
            <person name="Nadler S."/>
            <person name="Subbotin S.A."/>
            <person name="Evtushenko L.I."/>
        </authorList>
    </citation>
    <scope>NUCLEOTIDE SEQUENCE [LARGE SCALE GENOMIC DNA]</scope>
    <source>
        <strain evidence="2">VKM Ac-2761</strain>
    </source>
</reference>
<proteinExistence type="predicted"/>
<sequence length="115" mass="12843">MSSTEYPFPVAVSQLGDRGSRESQNARAVEWLLEQHRGSIVVVTPQKRFDGEVLRRLVARPGTTQLAWRAFFAGAIAKHRVIYARPDRQRLNDLLGVKADALFVVEWAGPSTLIA</sequence>
<protein>
    <submittedName>
        <fullName evidence="1">Uncharacterized protein</fullName>
    </submittedName>
</protein>
<dbReference type="EMBL" id="CP047186">
    <property type="protein sequence ID" value="QHC55209.1"/>
    <property type="molecule type" value="Genomic_DNA"/>
</dbReference>
<dbReference type="AlphaFoldDB" id="A0AAE6RI63"/>
<dbReference type="RefSeq" id="WP_132505233.1">
    <property type="nucleotide sequence ID" value="NZ_CP047186.1"/>
</dbReference>
<name>A0AAE6RI63_9MICO</name>
<organism evidence="1 2">
    <name type="scientific">Rathayibacter tanaceti</name>
    <dbReference type="NCBI Taxonomy" id="1671680"/>
    <lineage>
        <taxon>Bacteria</taxon>
        <taxon>Bacillati</taxon>
        <taxon>Actinomycetota</taxon>
        <taxon>Actinomycetes</taxon>
        <taxon>Micrococcales</taxon>
        <taxon>Microbacteriaceae</taxon>
        <taxon>Rathayibacter</taxon>
    </lineage>
</organism>